<organism evidence="3 4">
    <name type="scientific">Pogona vitticeps</name>
    <name type="common">central bearded dragon</name>
    <dbReference type="NCBI Taxonomy" id="103695"/>
    <lineage>
        <taxon>Eukaryota</taxon>
        <taxon>Metazoa</taxon>
        <taxon>Chordata</taxon>
        <taxon>Craniata</taxon>
        <taxon>Vertebrata</taxon>
        <taxon>Euteleostomi</taxon>
        <taxon>Lepidosauria</taxon>
        <taxon>Squamata</taxon>
        <taxon>Bifurcata</taxon>
        <taxon>Unidentata</taxon>
        <taxon>Episquamata</taxon>
        <taxon>Toxicofera</taxon>
        <taxon>Iguania</taxon>
        <taxon>Acrodonta</taxon>
        <taxon>Agamidae</taxon>
        <taxon>Amphibolurinae</taxon>
        <taxon>Pogona</taxon>
    </lineage>
</organism>
<dbReference type="InParanoid" id="A0A6J0UXR8"/>
<dbReference type="Proteomes" id="UP001652642">
    <property type="component" value="Chromosome 13"/>
</dbReference>
<dbReference type="FunCoup" id="A0A6J0UXR8">
    <property type="interactions" value="107"/>
</dbReference>
<dbReference type="AlphaFoldDB" id="A0A6J0UXR8"/>
<sequence>MPQKEGKASEGGGRAWAPEAGRGLPLLPLHCKDREGEGIPGQWHRSAAPPGCGKKAAVDGHRGGGGQIDRQLPGGWGPPVGRAREGGRALCPPPPPRCLGLLAGAAWPGVPHWMPPPAPTAASAAGWAPLGSWGPPAPLPPSMFYVGLFLVNVLILYYAFLLEYIALNVGLVFLPEDMDQALVDLGVLSDPALGLYDLDSEVEVLEGYWD</sequence>
<keyword evidence="2" id="KW-0472">Membrane</keyword>
<protein>
    <submittedName>
        <fullName evidence="4">Dexamethasone-induced protein</fullName>
    </submittedName>
</protein>
<dbReference type="Pfam" id="PF15198">
    <property type="entry name" value="Dexa_ind"/>
    <property type="match status" value="1"/>
</dbReference>
<feature type="region of interest" description="Disordered" evidence="1">
    <location>
        <begin position="1"/>
        <end position="76"/>
    </location>
</feature>
<dbReference type="OrthoDB" id="9937503at2759"/>
<evidence type="ECO:0000313" key="3">
    <source>
        <dbReference type="Proteomes" id="UP001652642"/>
    </source>
</evidence>
<dbReference type="InterPro" id="IPR023259">
    <property type="entry name" value="Dexamethasone-induced"/>
</dbReference>
<feature type="transmembrane region" description="Helical" evidence="2">
    <location>
        <begin position="144"/>
        <end position="167"/>
    </location>
</feature>
<accession>A0A6J0UXR8</accession>
<keyword evidence="2" id="KW-0812">Transmembrane</keyword>
<dbReference type="KEGG" id="pvt:110087056"/>
<dbReference type="PANTHER" id="PTHR17070">
    <property type="entry name" value="DEXAMETHASONE-INDUCED PROTEIN"/>
    <property type="match status" value="1"/>
</dbReference>
<dbReference type="PANTHER" id="PTHR17070:SF0">
    <property type="entry name" value="DEXAMETHASONE-INDUCED PROTEIN"/>
    <property type="match status" value="1"/>
</dbReference>
<evidence type="ECO:0000256" key="2">
    <source>
        <dbReference type="SAM" id="Phobius"/>
    </source>
</evidence>
<gene>
    <name evidence="4" type="primary">DEXI</name>
</gene>
<evidence type="ECO:0000256" key="1">
    <source>
        <dbReference type="SAM" id="MobiDB-lite"/>
    </source>
</evidence>
<keyword evidence="3" id="KW-1185">Reference proteome</keyword>
<name>A0A6J0UXR8_9SAUR</name>
<dbReference type="RefSeq" id="XP_020664100.2">
    <property type="nucleotide sequence ID" value="XM_020808441.2"/>
</dbReference>
<dbReference type="GeneID" id="110087056"/>
<evidence type="ECO:0000313" key="4">
    <source>
        <dbReference type="RefSeq" id="XP_020664100.2"/>
    </source>
</evidence>
<dbReference type="CTD" id="28955"/>
<proteinExistence type="predicted"/>
<reference evidence="4" key="1">
    <citation type="submission" date="2025-08" db="UniProtKB">
        <authorList>
            <consortium name="RefSeq"/>
        </authorList>
    </citation>
    <scope>IDENTIFICATION</scope>
</reference>
<keyword evidence="2" id="KW-1133">Transmembrane helix</keyword>
<dbReference type="PRINTS" id="PR02032">
    <property type="entry name" value="DEXMETHSNEIP"/>
</dbReference>